<dbReference type="PANTHER" id="PTHR11360:SF303">
    <property type="entry name" value="MAJOR FACILITATOR SUPERFAMILY (MFS) PROFILE DOMAIN-CONTAINING PROTEIN"/>
    <property type="match status" value="1"/>
</dbReference>
<dbReference type="InterPro" id="IPR020846">
    <property type="entry name" value="MFS_dom"/>
</dbReference>
<proteinExistence type="predicted"/>
<dbReference type="PROSITE" id="PS50850">
    <property type="entry name" value="MFS"/>
    <property type="match status" value="1"/>
</dbReference>
<accession>A0A914AH64</accession>
<protein>
    <recommendedName>
        <fullName evidence="3">Major facilitator superfamily (MFS) profile domain-containing protein</fullName>
    </recommendedName>
</protein>
<dbReference type="SUPFAM" id="SSF103473">
    <property type="entry name" value="MFS general substrate transporter"/>
    <property type="match status" value="1"/>
</dbReference>
<comment type="subcellular location">
    <subcellularLocation>
        <location evidence="1">Membrane</location>
        <topology evidence="1">Multi-pass membrane protein</topology>
    </subcellularLocation>
</comment>
<name>A0A914AH64_PATMI</name>
<feature type="transmembrane region" description="Helical" evidence="2">
    <location>
        <begin position="102"/>
        <end position="127"/>
    </location>
</feature>
<evidence type="ECO:0000313" key="5">
    <source>
        <dbReference type="Proteomes" id="UP000887568"/>
    </source>
</evidence>
<keyword evidence="2" id="KW-1133">Transmembrane helix</keyword>
<keyword evidence="2" id="KW-0812">Transmembrane</keyword>
<dbReference type="GO" id="GO:0016020">
    <property type="term" value="C:membrane"/>
    <property type="evidence" value="ECO:0007669"/>
    <property type="project" value="UniProtKB-SubCell"/>
</dbReference>
<evidence type="ECO:0000259" key="3">
    <source>
        <dbReference type="PROSITE" id="PS50850"/>
    </source>
</evidence>
<keyword evidence="5" id="KW-1185">Reference proteome</keyword>
<keyword evidence="2" id="KW-0472">Membrane</keyword>
<sequence length="165" mass="17618">MWIVYFVSQAQSNGFTLEEAGSFVTIAGIANLFGTISQGLITDRGVMSSWTLVAVCLVMSSVSYLASSLLTSYWAMMTSSVLILFSDGVLSCQTDVLVKQVLGVELLAGAFGWIGLKVTLLLVALGFLPGLVYDLTGSYTAAFLLIGSVQAVPLVPLLMLRYSQR</sequence>
<dbReference type="Gene3D" id="1.20.1250.20">
    <property type="entry name" value="MFS general substrate transporter like domains"/>
    <property type="match status" value="1"/>
</dbReference>
<dbReference type="OMA" id="WAMMTSS"/>
<feature type="domain" description="Major facilitator superfamily (MFS) profile" evidence="3">
    <location>
        <begin position="1"/>
        <end position="165"/>
    </location>
</feature>
<dbReference type="GeneID" id="119733766"/>
<dbReference type="GO" id="GO:0008028">
    <property type="term" value="F:monocarboxylic acid transmembrane transporter activity"/>
    <property type="evidence" value="ECO:0007669"/>
    <property type="project" value="TreeGrafter"/>
</dbReference>
<dbReference type="Proteomes" id="UP000887568">
    <property type="component" value="Unplaced"/>
</dbReference>
<evidence type="ECO:0000256" key="2">
    <source>
        <dbReference type="SAM" id="Phobius"/>
    </source>
</evidence>
<dbReference type="InterPro" id="IPR036259">
    <property type="entry name" value="MFS_trans_sf"/>
</dbReference>
<reference evidence="4" key="1">
    <citation type="submission" date="2022-11" db="UniProtKB">
        <authorList>
            <consortium name="EnsemblMetazoa"/>
        </authorList>
    </citation>
    <scope>IDENTIFICATION</scope>
</reference>
<dbReference type="PANTHER" id="PTHR11360">
    <property type="entry name" value="MONOCARBOXYLATE TRANSPORTER"/>
    <property type="match status" value="1"/>
</dbReference>
<dbReference type="RefSeq" id="XP_038063062.1">
    <property type="nucleotide sequence ID" value="XM_038207134.1"/>
</dbReference>
<dbReference type="AlphaFoldDB" id="A0A914AH64"/>
<evidence type="ECO:0000256" key="1">
    <source>
        <dbReference type="ARBA" id="ARBA00004141"/>
    </source>
</evidence>
<feature type="transmembrane region" description="Helical" evidence="2">
    <location>
        <begin position="139"/>
        <end position="160"/>
    </location>
</feature>
<evidence type="ECO:0000313" key="4">
    <source>
        <dbReference type="EnsemblMetazoa" id="XP_038063062.1"/>
    </source>
</evidence>
<organism evidence="4 5">
    <name type="scientific">Patiria miniata</name>
    <name type="common">Bat star</name>
    <name type="synonym">Asterina miniata</name>
    <dbReference type="NCBI Taxonomy" id="46514"/>
    <lineage>
        <taxon>Eukaryota</taxon>
        <taxon>Metazoa</taxon>
        <taxon>Echinodermata</taxon>
        <taxon>Eleutherozoa</taxon>
        <taxon>Asterozoa</taxon>
        <taxon>Asteroidea</taxon>
        <taxon>Valvatacea</taxon>
        <taxon>Valvatida</taxon>
        <taxon>Asterinidae</taxon>
        <taxon>Patiria</taxon>
    </lineage>
</organism>
<feature type="transmembrane region" description="Helical" evidence="2">
    <location>
        <begin position="20"/>
        <end position="41"/>
    </location>
</feature>
<feature type="transmembrane region" description="Helical" evidence="2">
    <location>
        <begin position="48"/>
        <end position="66"/>
    </location>
</feature>
<dbReference type="EnsemblMetazoa" id="XM_038207134.1">
    <property type="protein sequence ID" value="XP_038063062.1"/>
    <property type="gene ID" value="LOC119733766"/>
</dbReference>
<dbReference type="InterPro" id="IPR050327">
    <property type="entry name" value="Proton-linked_MCT"/>
</dbReference>